<dbReference type="EMBL" id="DRTB01000171">
    <property type="protein sequence ID" value="HHE04873.1"/>
    <property type="molecule type" value="Genomic_DNA"/>
</dbReference>
<comment type="caution">
    <text evidence="1">The sequence shown here is derived from an EMBL/GenBank/DDBJ whole genome shotgun (WGS) entry which is preliminary data.</text>
</comment>
<accession>A0A7C5HG98</accession>
<evidence type="ECO:0000313" key="1">
    <source>
        <dbReference type="EMBL" id="HHE04873.1"/>
    </source>
</evidence>
<sequence>MKQVKPADKTKQHRKIKFIDEITTALKIPDIFNTALVVGGKFNGNLLPLPEIEDRKDFFYSANQNPIGIPAEFNTVIMPEFIYCVDYVLFDNHTLPVIRRSNLPIDAAREEVVQLIADTYCYYIESGFDGQYFEDKEEIVAIFTMVKRDDGQLLSDKILRSFSGRGRIRSLIDQNYDEDIPF</sequence>
<gene>
    <name evidence="1" type="ORF">ENL19_02285</name>
</gene>
<reference evidence="1" key="1">
    <citation type="journal article" date="2020" name="mSystems">
        <title>Genome- and Community-Level Interaction Insights into Carbon Utilization and Element Cycling Functions of Hydrothermarchaeota in Hydrothermal Sediment.</title>
        <authorList>
            <person name="Zhou Z."/>
            <person name="Liu Y."/>
            <person name="Xu W."/>
            <person name="Pan J."/>
            <person name="Luo Z.H."/>
            <person name="Li M."/>
        </authorList>
    </citation>
    <scope>NUCLEOTIDE SEQUENCE [LARGE SCALE GENOMIC DNA]</scope>
    <source>
        <strain evidence="1">HyVt-74</strain>
    </source>
</reference>
<proteinExistence type="predicted"/>
<name>A0A7C5HG98_UNCW3</name>
<dbReference type="Proteomes" id="UP000886110">
    <property type="component" value="Unassembled WGS sequence"/>
</dbReference>
<organism evidence="1">
    <name type="scientific">candidate division WOR-3 bacterium</name>
    <dbReference type="NCBI Taxonomy" id="2052148"/>
    <lineage>
        <taxon>Bacteria</taxon>
        <taxon>Bacteria division WOR-3</taxon>
    </lineage>
</organism>
<protein>
    <submittedName>
        <fullName evidence="1">Uncharacterized protein</fullName>
    </submittedName>
</protein>
<dbReference type="AlphaFoldDB" id="A0A7C5HG98"/>